<evidence type="ECO:0000256" key="1">
    <source>
        <dbReference type="ARBA" id="ARBA00000083"/>
    </source>
</evidence>
<proteinExistence type="inferred from homology"/>
<evidence type="ECO:0000256" key="4">
    <source>
        <dbReference type="ARBA" id="ARBA00007637"/>
    </source>
</evidence>
<evidence type="ECO:0000256" key="6">
    <source>
        <dbReference type="ARBA" id="ARBA00018569"/>
    </source>
</evidence>
<evidence type="ECO:0000256" key="8">
    <source>
        <dbReference type="ARBA" id="ARBA00023235"/>
    </source>
</evidence>
<evidence type="ECO:0000259" key="10">
    <source>
        <dbReference type="Pfam" id="PF16363"/>
    </source>
</evidence>
<reference evidence="11 12" key="1">
    <citation type="submission" date="2023-08" db="EMBL/GenBank/DDBJ databases">
        <authorList>
            <person name="Kumar R."/>
        </authorList>
    </citation>
    <scope>NUCLEOTIDE SEQUENCE [LARGE SCALE GENOMIC DNA]</scope>
    <source>
        <strain evidence="11 12">LUR13</strain>
    </source>
</reference>
<evidence type="ECO:0000256" key="9">
    <source>
        <dbReference type="RuleBase" id="RU366046"/>
    </source>
</evidence>
<dbReference type="Gene3D" id="3.90.25.10">
    <property type="entry name" value="UDP-galactose 4-epimerase, domain 1"/>
    <property type="match status" value="1"/>
</dbReference>
<dbReference type="NCBIfam" id="TIGR01179">
    <property type="entry name" value="galE"/>
    <property type="match status" value="1"/>
</dbReference>
<protein>
    <recommendedName>
        <fullName evidence="6 9">UDP-glucose 4-epimerase</fullName>
        <ecNumber evidence="5 9">5.1.3.2</ecNumber>
    </recommendedName>
</protein>
<evidence type="ECO:0000256" key="3">
    <source>
        <dbReference type="ARBA" id="ARBA00004947"/>
    </source>
</evidence>
<dbReference type="EMBL" id="JAVAJI010000006">
    <property type="protein sequence ID" value="MDP4544421.1"/>
    <property type="molecule type" value="Genomic_DNA"/>
</dbReference>
<dbReference type="Proteomes" id="UP001228171">
    <property type="component" value="Unassembled WGS sequence"/>
</dbReference>
<gene>
    <name evidence="11" type="primary">galE</name>
    <name evidence="11" type="ORF">Q8P09_04925</name>
</gene>
<evidence type="ECO:0000256" key="7">
    <source>
        <dbReference type="ARBA" id="ARBA00023027"/>
    </source>
</evidence>
<dbReference type="InterPro" id="IPR036291">
    <property type="entry name" value="NAD(P)-bd_dom_sf"/>
</dbReference>
<dbReference type="SUPFAM" id="SSF51735">
    <property type="entry name" value="NAD(P)-binding Rossmann-fold domains"/>
    <property type="match status" value="1"/>
</dbReference>
<comment type="similarity">
    <text evidence="4 9">Belongs to the NAD(P)-dependent epimerase/dehydratase family.</text>
</comment>
<dbReference type="InterPro" id="IPR016040">
    <property type="entry name" value="NAD(P)-bd_dom"/>
</dbReference>
<evidence type="ECO:0000256" key="2">
    <source>
        <dbReference type="ARBA" id="ARBA00001911"/>
    </source>
</evidence>
<evidence type="ECO:0000313" key="12">
    <source>
        <dbReference type="Proteomes" id="UP001228171"/>
    </source>
</evidence>
<keyword evidence="8 9" id="KW-0413">Isomerase</keyword>
<dbReference type="EC" id="5.1.3.2" evidence="5 9"/>
<dbReference type="Pfam" id="PF16363">
    <property type="entry name" value="GDP_Man_Dehyd"/>
    <property type="match status" value="1"/>
</dbReference>
<evidence type="ECO:0000256" key="5">
    <source>
        <dbReference type="ARBA" id="ARBA00013189"/>
    </source>
</evidence>
<comment type="caution">
    <text evidence="11">The sequence shown here is derived from an EMBL/GenBank/DDBJ whole genome shotgun (WGS) entry which is preliminary data.</text>
</comment>
<name>A0ABT9HF70_9GAMM</name>
<sequence>MKNKILVTGGAGYIGSHTCIALQEAGYDIVVYDNLSNSSREAIERVSKLIDQPIEFVEGDIRDIDLLKQVFAEHQFFGVIHFAGLKAVGESVAKPLLYYNNNVSGTIALLEVMKEADVKNLVFSSSATVYGDPESLPINEESKRSCTNPYGQSKLMVEHILEDLAATDDGWNLIPLRYFNPVGAHPSGQIGEDPNDIPNNLMPYISQVAVGKLEKLSIFGNDYSTVDGTGVRDFIHVTDLAQGHVAALNYLQKQVGRDKYSSIGFLPINLGTGKGTSVLELVTAFSEVSGQNIPYQFSARRAGDIASCYASADKAKDLLGWDATLSITEMCEDTWRWQSKNPNGYHSA</sequence>
<dbReference type="RefSeq" id="WP_102077760.1">
    <property type="nucleotide sequence ID" value="NZ_DAMAMY010000006.1"/>
</dbReference>
<keyword evidence="9" id="KW-0119">Carbohydrate metabolism</keyword>
<keyword evidence="12" id="KW-1185">Reference proteome</keyword>
<dbReference type="Gene3D" id="3.40.50.720">
    <property type="entry name" value="NAD(P)-binding Rossmann-like Domain"/>
    <property type="match status" value="1"/>
</dbReference>
<dbReference type="PANTHER" id="PTHR43725">
    <property type="entry name" value="UDP-GLUCOSE 4-EPIMERASE"/>
    <property type="match status" value="1"/>
</dbReference>
<dbReference type="CDD" id="cd05247">
    <property type="entry name" value="UDP_G4E_1_SDR_e"/>
    <property type="match status" value="1"/>
</dbReference>
<accession>A0ABT9HF70</accession>
<keyword evidence="7 9" id="KW-0520">NAD</keyword>
<evidence type="ECO:0000313" key="11">
    <source>
        <dbReference type="EMBL" id="MDP4544421.1"/>
    </source>
</evidence>
<comment type="subunit">
    <text evidence="9">Homodimer.</text>
</comment>
<organism evidence="11 12">
    <name type="scientific">Psychrobacter faecalis</name>
    <dbReference type="NCBI Taxonomy" id="180588"/>
    <lineage>
        <taxon>Bacteria</taxon>
        <taxon>Pseudomonadati</taxon>
        <taxon>Pseudomonadota</taxon>
        <taxon>Gammaproteobacteria</taxon>
        <taxon>Moraxellales</taxon>
        <taxon>Moraxellaceae</taxon>
        <taxon>Psychrobacter</taxon>
    </lineage>
</organism>
<comment type="catalytic activity">
    <reaction evidence="1 9">
        <text>UDP-alpha-D-glucose = UDP-alpha-D-galactose</text>
        <dbReference type="Rhea" id="RHEA:22168"/>
        <dbReference type="ChEBI" id="CHEBI:58885"/>
        <dbReference type="ChEBI" id="CHEBI:66914"/>
        <dbReference type="EC" id="5.1.3.2"/>
    </reaction>
</comment>
<dbReference type="PANTHER" id="PTHR43725:SF47">
    <property type="entry name" value="UDP-GLUCOSE 4-EPIMERASE"/>
    <property type="match status" value="1"/>
</dbReference>
<comment type="cofactor">
    <cofactor evidence="2 9">
        <name>NAD(+)</name>
        <dbReference type="ChEBI" id="CHEBI:57540"/>
    </cofactor>
</comment>
<dbReference type="NCBIfam" id="NF007956">
    <property type="entry name" value="PRK10675.1"/>
    <property type="match status" value="1"/>
</dbReference>
<feature type="domain" description="NAD(P)-binding" evidence="10">
    <location>
        <begin position="6"/>
        <end position="334"/>
    </location>
</feature>
<comment type="pathway">
    <text evidence="3 9">Carbohydrate metabolism; galactose metabolism.</text>
</comment>
<dbReference type="GO" id="GO:0003978">
    <property type="term" value="F:UDP-glucose 4-epimerase activity"/>
    <property type="evidence" value="ECO:0007669"/>
    <property type="project" value="UniProtKB-EC"/>
</dbReference>
<dbReference type="InterPro" id="IPR005886">
    <property type="entry name" value="UDP_G4E"/>
</dbReference>